<dbReference type="AlphaFoldDB" id="A0A9X0BFS2"/>
<dbReference type="Pfam" id="PF01425">
    <property type="entry name" value="Amidase"/>
    <property type="match status" value="1"/>
</dbReference>
<dbReference type="PANTHER" id="PTHR42678">
    <property type="entry name" value="AMIDASE"/>
    <property type="match status" value="1"/>
</dbReference>
<proteinExistence type="predicted"/>
<dbReference type="Gene3D" id="3.90.1300.10">
    <property type="entry name" value="Amidase signature (AS) domain"/>
    <property type="match status" value="1"/>
</dbReference>
<evidence type="ECO:0000259" key="1">
    <source>
        <dbReference type="Pfam" id="PF01425"/>
    </source>
</evidence>
<dbReference type="InterPro" id="IPR023631">
    <property type="entry name" value="Amidase_dom"/>
</dbReference>
<protein>
    <submittedName>
        <fullName evidence="2">Amidase</fullName>
    </submittedName>
</protein>
<name>A0A9X0BFS2_9EURO</name>
<evidence type="ECO:0000313" key="2">
    <source>
        <dbReference type="EMBL" id="KAJ5456240.1"/>
    </source>
</evidence>
<gene>
    <name evidence="2" type="ORF">N7530_011514</name>
</gene>
<sequence>MPEYSSAKEAIPSAVLVVNTLDLEGISRGLGDGVFTSEDLLYLFRISQVNDQVRAVACINPEAKSIAIQRDQERRDGHVYGALHGIPFLVKDTFVTRDQMDTTAGSYALAGARYEFEPTIMTKLRGAGAIILGKTNMSEWGMSRSSKCKSGWSAIYGQAVGGFYQDQDPQGSSSGSAIATSLGLASLLLGASILYPAQKNGVVGLKPTVGLTSRFGTIPLNPEQDSVGPITQYVKDSAIILRVIAGKDNLDFATENIPFDKIPDYEAACQKDALKGVRVAVPKSVYRVADSDPEVGVALRSAISQFRDCGAIIVEDVDFEHWKPGSGQREDFFGDVLLREGTSRSEEFLSVKARMEHLGYDIERLLDTHHCDILLATSSTDLPLDLGRLPGIQVPLWFYSADREIVRDSKGMVTKAPNIPYGITLTGRRFSEEKLLACAYAFEQATLTVRQNEEKLWIKREPSDGRESQ</sequence>
<evidence type="ECO:0000313" key="3">
    <source>
        <dbReference type="Proteomes" id="UP001147760"/>
    </source>
</evidence>
<dbReference type="OrthoDB" id="566138at2759"/>
<dbReference type="SUPFAM" id="SSF75304">
    <property type="entry name" value="Amidase signature (AS) enzymes"/>
    <property type="match status" value="1"/>
</dbReference>
<reference evidence="2" key="2">
    <citation type="journal article" date="2023" name="IMA Fungus">
        <title>Comparative genomic study of the Penicillium genus elucidates a diverse pangenome and 15 lateral gene transfer events.</title>
        <authorList>
            <person name="Petersen C."/>
            <person name="Sorensen T."/>
            <person name="Nielsen M.R."/>
            <person name="Sondergaard T.E."/>
            <person name="Sorensen J.L."/>
            <person name="Fitzpatrick D.A."/>
            <person name="Frisvad J.C."/>
            <person name="Nielsen K.L."/>
        </authorList>
    </citation>
    <scope>NUCLEOTIDE SEQUENCE</scope>
    <source>
        <strain evidence="2">IBT 17660</strain>
    </source>
</reference>
<reference evidence="2" key="1">
    <citation type="submission" date="2022-12" db="EMBL/GenBank/DDBJ databases">
        <authorList>
            <person name="Petersen C."/>
        </authorList>
    </citation>
    <scope>NUCLEOTIDE SEQUENCE</scope>
    <source>
        <strain evidence="2">IBT 17660</strain>
    </source>
</reference>
<dbReference type="PANTHER" id="PTHR42678:SF34">
    <property type="entry name" value="OS04G0183300 PROTEIN"/>
    <property type="match status" value="1"/>
</dbReference>
<keyword evidence="3" id="KW-1185">Reference proteome</keyword>
<dbReference type="InterPro" id="IPR036928">
    <property type="entry name" value="AS_sf"/>
</dbReference>
<feature type="domain" description="Amidase" evidence="1">
    <location>
        <begin position="42"/>
        <end position="322"/>
    </location>
</feature>
<dbReference type="Proteomes" id="UP001147760">
    <property type="component" value="Unassembled WGS sequence"/>
</dbReference>
<accession>A0A9X0BFS2</accession>
<comment type="caution">
    <text evidence="2">The sequence shown here is derived from an EMBL/GenBank/DDBJ whole genome shotgun (WGS) entry which is preliminary data.</text>
</comment>
<dbReference type="EMBL" id="JAPWDO010000009">
    <property type="protein sequence ID" value="KAJ5456240.1"/>
    <property type="molecule type" value="Genomic_DNA"/>
</dbReference>
<organism evidence="2 3">
    <name type="scientific">Penicillium desertorum</name>
    <dbReference type="NCBI Taxonomy" id="1303715"/>
    <lineage>
        <taxon>Eukaryota</taxon>
        <taxon>Fungi</taxon>
        <taxon>Dikarya</taxon>
        <taxon>Ascomycota</taxon>
        <taxon>Pezizomycotina</taxon>
        <taxon>Eurotiomycetes</taxon>
        <taxon>Eurotiomycetidae</taxon>
        <taxon>Eurotiales</taxon>
        <taxon>Aspergillaceae</taxon>
        <taxon>Penicillium</taxon>
    </lineage>
</organism>